<dbReference type="RefSeq" id="WP_166233293.1">
    <property type="nucleotide sequence ID" value="NZ_CP049865.1"/>
</dbReference>
<dbReference type="SUPFAM" id="SSF46894">
    <property type="entry name" value="C-terminal effector domain of the bipartite response regulators"/>
    <property type="match status" value="1"/>
</dbReference>
<dbReference type="Gene3D" id="1.10.10.10">
    <property type="entry name" value="Winged helix-like DNA-binding domain superfamily/Winged helix DNA-binding domain"/>
    <property type="match status" value="1"/>
</dbReference>
<dbReference type="Gene3D" id="3.40.50.2300">
    <property type="match status" value="1"/>
</dbReference>
<dbReference type="SMART" id="SM00448">
    <property type="entry name" value="REC"/>
    <property type="match status" value="1"/>
</dbReference>
<dbReference type="InterPro" id="IPR011006">
    <property type="entry name" value="CheY-like_superfamily"/>
</dbReference>
<dbReference type="EMBL" id="CP049865">
    <property type="protein sequence ID" value="QIK72217.1"/>
    <property type="molecule type" value="Genomic_DNA"/>
</dbReference>
<dbReference type="InterPro" id="IPR016032">
    <property type="entry name" value="Sig_transdc_resp-reg_C-effctor"/>
</dbReference>
<feature type="modified residue" description="4-aspartylphosphate" evidence="4">
    <location>
        <position position="53"/>
    </location>
</feature>
<protein>
    <submittedName>
        <fullName evidence="6">Response regulator transcription factor</fullName>
    </submittedName>
</protein>
<dbReference type="PROSITE" id="PS00622">
    <property type="entry name" value="HTH_LUXR_1"/>
    <property type="match status" value="1"/>
</dbReference>
<keyword evidence="3" id="KW-0804">Transcription</keyword>
<dbReference type="Pfam" id="PF00196">
    <property type="entry name" value="GerE"/>
    <property type="match status" value="1"/>
</dbReference>
<organism evidence="6 7">
    <name type="scientific">Propioniciclava coleopterorum</name>
    <dbReference type="NCBI Taxonomy" id="2714937"/>
    <lineage>
        <taxon>Bacteria</taxon>
        <taxon>Bacillati</taxon>
        <taxon>Actinomycetota</taxon>
        <taxon>Actinomycetes</taxon>
        <taxon>Propionibacteriales</taxon>
        <taxon>Propionibacteriaceae</taxon>
        <taxon>Propioniciclava</taxon>
    </lineage>
</organism>
<evidence type="ECO:0000256" key="4">
    <source>
        <dbReference type="PROSITE-ProRule" id="PRU00169"/>
    </source>
</evidence>
<sequence length="214" mass="22682">MRVRVGIVDDHPVVIAGTAGVLAADPGVVVVCAAATVRGLMKDDPDLDLVLLDLHLDDQSTPTSNIRFLTDRGVPVLAFTSGDRPALIREAARAGAIGMIRKSEGTRAILAALHAAGRGETVASADWAAAVEDDQAFVSAHLSEREAEVLALYASGETAERVGALLYVSRSTVIEHVRRIREKYAASGRPARTKHDLFVRAVEDGLLDADFPAP</sequence>
<evidence type="ECO:0000259" key="5">
    <source>
        <dbReference type="PROSITE" id="PS50110"/>
    </source>
</evidence>
<keyword evidence="1" id="KW-0805">Transcription regulation</keyword>
<dbReference type="PROSITE" id="PS50110">
    <property type="entry name" value="RESPONSE_REGULATORY"/>
    <property type="match status" value="1"/>
</dbReference>
<dbReference type="PANTHER" id="PTHR44688">
    <property type="entry name" value="DNA-BINDING TRANSCRIPTIONAL ACTIVATOR DEVR_DOSR"/>
    <property type="match status" value="1"/>
</dbReference>
<dbReference type="Proteomes" id="UP000501058">
    <property type="component" value="Chromosome"/>
</dbReference>
<dbReference type="SMART" id="SM00421">
    <property type="entry name" value="HTH_LUXR"/>
    <property type="match status" value="1"/>
</dbReference>
<keyword evidence="2" id="KW-0238">DNA-binding</keyword>
<dbReference type="SUPFAM" id="SSF52172">
    <property type="entry name" value="CheY-like"/>
    <property type="match status" value="1"/>
</dbReference>
<dbReference type="KEGG" id="prv:G7070_07970"/>
<evidence type="ECO:0000256" key="1">
    <source>
        <dbReference type="ARBA" id="ARBA00023015"/>
    </source>
</evidence>
<dbReference type="CDD" id="cd06170">
    <property type="entry name" value="LuxR_C_like"/>
    <property type="match status" value="1"/>
</dbReference>
<dbReference type="GO" id="GO:0006355">
    <property type="term" value="P:regulation of DNA-templated transcription"/>
    <property type="evidence" value="ECO:0007669"/>
    <property type="project" value="InterPro"/>
</dbReference>
<accession>A0A6G7Y6H0</accession>
<dbReference type="AlphaFoldDB" id="A0A6G7Y6H0"/>
<name>A0A6G7Y6H0_9ACTN</name>
<dbReference type="GO" id="GO:0000160">
    <property type="term" value="P:phosphorelay signal transduction system"/>
    <property type="evidence" value="ECO:0007669"/>
    <property type="project" value="InterPro"/>
</dbReference>
<dbReference type="PANTHER" id="PTHR44688:SF16">
    <property type="entry name" value="DNA-BINDING TRANSCRIPTIONAL ACTIVATOR DEVR_DOSR"/>
    <property type="match status" value="1"/>
</dbReference>
<reference evidence="6 7" key="1">
    <citation type="submission" date="2020-03" db="EMBL/GenBank/DDBJ databases">
        <title>Propioniciclava sp. nov., isolated from Hydrophilus acuminatus.</title>
        <authorList>
            <person name="Hyun D.-W."/>
            <person name="Bae J.-W."/>
        </authorList>
    </citation>
    <scope>NUCLEOTIDE SEQUENCE [LARGE SCALE GENOMIC DNA]</scope>
    <source>
        <strain evidence="6 7">HDW11</strain>
    </source>
</reference>
<feature type="domain" description="Response regulatory" evidence="5">
    <location>
        <begin position="4"/>
        <end position="117"/>
    </location>
</feature>
<dbReference type="InterPro" id="IPR000792">
    <property type="entry name" value="Tscrpt_reg_LuxR_C"/>
</dbReference>
<dbReference type="InterPro" id="IPR036388">
    <property type="entry name" value="WH-like_DNA-bd_sf"/>
</dbReference>
<gene>
    <name evidence="6" type="ORF">G7070_07970</name>
</gene>
<keyword evidence="4" id="KW-0597">Phosphoprotein</keyword>
<evidence type="ECO:0000256" key="2">
    <source>
        <dbReference type="ARBA" id="ARBA00023125"/>
    </source>
</evidence>
<evidence type="ECO:0000256" key="3">
    <source>
        <dbReference type="ARBA" id="ARBA00023163"/>
    </source>
</evidence>
<dbReference type="GO" id="GO:0003677">
    <property type="term" value="F:DNA binding"/>
    <property type="evidence" value="ECO:0007669"/>
    <property type="project" value="UniProtKB-KW"/>
</dbReference>
<dbReference type="PRINTS" id="PR00038">
    <property type="entry name" value="HTHLUXR"/>
</dbReference>
<dbReference type="Pfam" id="PF00072">
    <property type="entry name" value="Response_reg"/>
    <property type="match status" value="1"/>
</dbReference>
<evidence type="ECO:0000313" key="7">
    <source>
        <dbReference type="Proteomes" id="UP000501058"/>
    </source>
</evidence>
<evidence type="ECO:0000313" key="6">
    <source>
        <dbReference type="EMBL" id="QIK72217.1"/>
    </source>
</evidence>
<proteinExistence type="predicted"/>
<dbReference type="InterPro" id="IPR001789">
    <property type="entry name" value="Sig_transdc_resp-reg_receiver"/>
</dbReference>
<keyword evidence="7" id="KW-1185">Reference proteome</keyword>